<dbReference type="Proteomes" id="UP001595453">
    <property type="component" value="Unassembled WGS sequence"/>
</dbReference>
<evidence type="ECO:0000313" key="1">
    <source>
        <dbReference type="EMBL" id="MFC3032292.1"/>
    </source>
</evidence>
<name>A0ABV7CI58_9GAMM</name>
<dbReference type="Pfam" id="PF02082">
    <property type="entry name" value="Rrf2"/>
    <property type="match status" value="1"/>
</dbReference>
<dbReference type="InterPro" id="IPR000944">
    <property type="entry name" value="Tscrpt_reg_Rrf2"/>
</dbReference>
<dbReference type="Gene3D" id="1.10.10.10">
    <property type="entry name" value="Winged helix-like DNA-binding domain superfamily/Winged helix DNA-binding domain"/>
    <property type="match status" value="1"/>
</dbReference>
<dbReference type="InterPro" id="IPR036388">
    <property type="entry name" value="WH-like_DNA-bd_sf"/>
</dbReference>
<dbReference type="SUPFAM" id="SSF46785">
    <property type="entry name" value="Winged helix' DNA-binding domain"/>
    <property type="match status" value="1"/>
</dbReference>
<accession>A0ABV7CI58</accession>
<dbReference type="PANTHER" id="PTHR33221">
    <property type="entry name" value="WINGED HELIX-TURN-HELIX TRANSCRIPTIONAL REGULATOR, RRF2 FAMILY"/>
    <property type="match status" value="1"/>
</dbReference>
<evidence type="ECO:0000313" key="2">
    <source>
        <dbReference type="Proteomes" id="UP001595453"/>
    </source>
</evidence>
<reference evidence="2" key="1">
    <citation type="journal article" date="2019" name="Int. J. Syst. Evol. Microbiol.">
        <title>The Global Catalogue of Microorganisms (GCM) 10K type strain sequencing project: providing services to taxonomists for standard genome sequencing and annotation.</title>
        <authorList>
            <consortium name="The Broad Institute Genomics Platform"/>
            <consortium name="The Broad Institute Genome Sequencing Center for Infectious Disease"/>
            <person name="Wu L."/>
            <person name="Ma J."/>
        </authorList>
    </citation>
    <scope>NUCLEOTIDE SEQUENCE [LARGE SCALE GENOMIC DNA]</scope>
    <source>
        <strain evidence="2">KCTC 42730</strain>
    </source>
</reference>
<dbReference type="PANTHER" id="PTHR33221:SF15">
    <property type="entry name" value="HTH-TYPE TRANSCRIPTIONAL REGULATOR YWGB-RELATED"/>
    <property type="match status" value="1"/>
</dbReference>
<dbReference type="PROSITE" id="PS51197">
    <property type="entry name" value="HTH_RRF2_2"/>
    <property type="match status" value="1"/>
</dbReference>
<dbReference type="RefSeq" id="WP_377122593.1">
    <property type="nucleotide sequence ID" value="NZ_JBHRSD010000011.1"/>
</dbReference>
<proteinExistence type="predicted"/>
<gene>
    <name evidence="1" type="ORF">ACFOEE_07165</name>
</gene>
<dbReference type="InterPro" id="IPR036390">
    <property type="entry name" value="WH_DNA-bd_sf"/>
</dbReference>
<dbReference type="EMBL" id="JBHRSD010000011">
    <property type="protein sequence ID" value="MFC3032292.1"/>
    <property type="molecule type" value="Genomic_DNA"/>
</dbReference>
<comment type="caution">
    <text evidence="1">The sequence shown here is derived from an EMBL/GenBank/DDBJ whole genome shotgun (WGS) entry which is preliminary data.</text>
</comment>
<organism evidence="1 2">
    <name type="scientific">Pseudoalteromonas fenneropenaei</name>
    <dbReference type="NCBI Taxonomy" id="1737459"/>
    <lineage>
        <taxon>Bacteria</taxon>
        <taxon>Pseudomonadati</taxon>
        <taxon>Pseudomonadota</taxon>
        <taxon>Gammaproteobacteria</taxon>
        <taxon>Alteromonadales</taxon>
        <taxon>Pseudoalteromonadaceae</taxon>
        <taxon>Pseudoalteromonas</taxon>
    </lineage>
</organism>
<sequence>MRKDSRLSRVLHILVHLDAFATQLTSDTMAQMLGTNPVVVRRTMALLRERGYVTSSKGHAGGWALAKPLSEITLLEIHQALGDSSVFTIGLTDEHTECPIEMAVNEALKDVMAEAEALMLKRFGELTLDKLAFTKTP</sequence>
<keyword evidence="2" id="KW-1185">Reference proteome</keyword>
<protein>
    <submittedName>
        <fullName evidence="1">Rrf2 family transcriptional regulator</fullName>
    </submittedName>
</protein>